<keyword evidence="2" id="KW-0812">Transmembrane</keyword>
<feature type="transmembrane region" description="Helical" evidence="2">
    <location>
        <begin position="76"/>
        <end position="94"/>
    </location>
</feature>
<feature type="transmembrane region" description="Helical" evidence="2">
    <location>
        <begin position="158"/>
        <end position="180"/>
    </location>
</feature>
<reference evidence="3 4" key="1">
    <citation type="submission" date="2021-03" db="EMBL/GenBank/DDBJ databases">
        <title>Halorubrum sodomense MBLA0099, Whole genome shotgun sequencing.</title>
        <authorList>
            <person name="Seo M.-J."/>
            <person name="Cho E.-S."/>
            <person name="Hwang C.Y."/>
        </authorList>
    </citation>
    <scope>NUCLEOTIDE SEQUENCE [LARGE SCALE GENOMIC DNA]</scope>
    <source>
        <strain evidence="3 4">MBLA0099</strain>
    </source>
</reference>
<keyword evidence="4" id="KW-1185">Reference proteome</keyword>
<evidence type="ECO:0000256" key="2">
    <source>
        <dbReference type="SAM" id="Phobius"/>
    </source>
</evidence>
<keyword evidence="2" id="KW-0472">Membrane</keyword>
<feature type="compositionally biased region" description="Acidic residues" evidence="1">
    <location>
        <begin position="9"/>
        <end position="27"/>
    </location>
</feature>
<dbReference type="KEGG" id="hss:J7656_07785"/>
<protein>
    <submittedName>
        <fullName evidence="3">Uncharacterized protein</fullName>
    </submittedName>
</protein>
<dbReference type="OrthoDB" id="242095at2157"/>
<evidence type="ECO:0000313" key="3">
    <source>
        <dbReference type="EMBL" id="QUO46531.1"/>
    </source>
</evidence>
<evidence type="ECO:0000256" key="1">
    <source>
        <dbReference type="SAM" id="MobiDB-lite"/>
    </source>
</evidence>
<dbReference type="GeneID" id="64827431"/>
<feature type="transmembrane region" description="Helical" evidence="2">
    <location>
        <begin position="100"/>
        <end position="118"/>
    </location>
</feature>
<dbReference type="Proteomes" id="UP000679341">
    <property type="component" value="Chromosome"/>
</dbReference>
<dbReference type="RefSeq" id="WP_211552980.1">
    <property type="nucleotide sequence ID" value="NZ_CP073695.1"/>
</dbReference>
<name>A0A8T8LJ45_9EURY</name>
<proteinExistence type="predicted"/>
<sequence>MQPSKESESSDDDPMDDLDDLLDDDLASGEGSSGADSGDASAAGTGTESARSAGNTGGSADSGRIGVSGRWFSAKAFGLALVTVAVGVFVGGLIPLIGGTIGTAGGVFLAAFLLGLVLSTRRYVETGIAGGAAGAASAVTSVLGVGFLPIGIDYLSQWGLPLVAVGGGVGLVLALLGHYFGRDLRAGLSQDIGE</sequence>
<keyword evidence="2" id="KW-1133">Transmembrane helix</keyword>
<dbReference type="EMBL" id="CP073695">
    <property type="protein sequence ID" value="QUO46531.1"/>
    <property type="molecule type" value="Genomic_DNA"/>
</dbReference>
<feature type="region of interest" description="Disordered" evidence="1">
    <location>
        <begin position="1"/>
        <end position="61"/>
    </location>
</feature>
<accession>A0A8T8LJ45</accession>
<gene>
    <name evidence="3" type="ORF">J7656_07785</name>
</gene>
<organism evidence="3 4">
    <name type="scientific">Halorubrum ruber</name>
    <dbReference type="NCBI Taxonomy" id="2982524"/>
    <lineage>
        <taxon>Archaea</taxon>
        <taxon>Methanobacteriati</taxon>
        <taxon>Methanobacteriota</taxon>
        <taxon>Stenosarchaea group</taxon>
        <taxon>Halobacteria</taxon>
        <taxon>Halobacteriales</taxon>
        <taxon>Haloferacaceae</taxon>
        <taxon>Halorubrum</taxon>
    </lineage>
</organism>
<feature type="compositionally biased region" description="Low complexity" evidence="1">
    <location>
        <begin position="28"/>
        <end position="54"/>
    </location>
</feature>
<evidence type="ECO:0000313" key="4">
    <source>
        <dbReference type="Proteomes" id="UP000679341"/>
    </source>
</evidence>
<feature type="transmembrane region" description="Helical" evidence="2">
    <location>
        <begin position="130"/>
        <end position="152"/>
    </location>
</feature>
<dbReference type="AlphaFoldDB" id="A0A8T8LJ45"/>